<keyword evidence="2 4" id="KW-0521">NADP</keyword>
<dbReference type="PANTHER" id="PTHR21708">
    <property type="entry name" value="PROBABLE 2-DEHYDROPANTOATE 2-REDUCTASE"/>
    <property type="match status" value="1"/>
</dbReference>
<reference evidence="7 8" key="1">
    <citation type="submission" date="2024-03" db="EMBL/GenBank/DDBJ databases">
        <title>Human intestinal bacterial collection.</title>
        <authorList>
            <person name="Pauvert C."/>
            <person name="Hitch T.C.A."/>
            <person name="Clavel T."/>
        </authorList>
    </citation>
    <scope>NUCLEOTIDE SEQUENCE [LARGE SCALE GENOMIC DNA]</scope>
    <source>
        <strain evidence="7 8">CLA-AA-H78B</strain>
    </source>
</reference>
<comment type="similarity">
    <text evidence="1 4">Belongs to the ketopantoate reductase family.</text>
</comment>
<organism evidence="7 8">
    <name type="scientific">Hominiventricola aquisgranensis</name>
    <dbReference type="NCBI Taxonomy" id="3133164"/>
    <lineage>
        <taxon>Bacteria</taxon>
        <taxon>Bacillati</taxon>
        <taxon>Bacillota</taxon>
        <taxon>Clostridia</taxon>
        <taxon>Lachnospirales</taxon>
        <taxon>Lachnospiraceae</taxon>
        <taxon>Hominiventricola</taxon>
    </lineage>
</organism>
<feature type="domain" description="Ketopantoate reductase N-terminal" evidence="5">
    <location>
        <begin position="6"/>
        <end position="135"/>
    </location>
</feature>
<evidence type="ECO:0000256" key="3">
    <source>
        <dbReference type="ARBA" id="ARBA00023002"/>
    </source>
</evidence>
<dbReference type="Gene3D" id="3.40.50.720">
    <property type="entry name" value="NAD(P)-binding Rossmann-like Domain"/>
    <property type="match status" value="1"/>
</dbReference>
<feature type="domain" description="Ketopantoate reductase C-terminal" evidence="6">
    <location>
        <begin position="176"/>
        <end position="296"/>
    </location>
</feature>
<dbReference type="Gene3D" id="1.10.1040.10">
    <property type="entry name" value="N-(1-d-carboxylethyl)-l-norvaline Dehydrogenase, domain 2"/>
    <property type="match status" value="1"/>
</dbReference>
<accession>A0ABV1HWU2</accession>
<keyword evidence="3 4" id="KW-0560">Oxidoreductase</keyword>
<dbReference type="GO" id="GO:0008677">
    <property type="term" value="F:2-dehydropantoate 2-reductase activity"/>
    <property type="evidence" value="ECO:0007669"/>
    <property type="project" value="UniProtKB-EC"/>
</dbReference>
<dbReference type="Pfam" id="PF08546">
    <property type="entry name" value="ApbA_C"/>
    <property type="match status" value="1"/>
</dbReference>
<gene>
    <name evidence="7" type="ORF">WMO62_00795</name>
</gene>
<comment type="catalytic activity">
    <reaction evidence="4">
        <text>(R)-pantoate + NADP(+) = 2-dehydropantoate + NADPH + H(+)</text>
        <dbReference type="Rhea" id="RHEA:16233"/>
        <dbReference type="ChEBI" id="CHEBI:11561"/>
        <dbReference type="ChEBI" id="CHEBI:15378"/>
        <dbReference type="ChEBI" id="CHEBI:15980"/>
        <dbReference type="ChEBI" id="CHEBI:57783"/>
        <dbReference type="ChEBI" id="CHEBI:58349"/>
        <dbReference type="EC" id="1.1.1.169"/>
    </reaction>
</comment>
<evidence type="ECO:0000259" key="5">
    <source>
        <dbReference type="Pfam" id="PF02558"/>
    </source>
</evidence>
<sequence length="306" mass="33953">MKIKTVAIIGAGAIGSYFIAGLTEKLGDDLWIVAEGERKERLEKNGIVINDQKYDLHVKTPEEAKGVDLLIISVKYGALQGTLPMIEKIVDAHTLVISPMNGVDSEKVIGEKIGMEHMLPSFMKIASRRIDNQIVYDPEVTMGLYFGEDNGEPSERTDAIEDLLRDTPIHHHLSANIQQDIWYKYALNISKNLPQAIINCGLGAYTDSEHLAYISTRMRKEVSDVAAALGIDISDTSGTQAKNATFAPDSRFSTLQDLDAKRPTEIDMFSGTLVRMGKELHVDTPFNEFAYHAIKCLEEKNSGKIR</sequence>
<keyword evidence="8" id="KW-1185">Reference proteome</keyword>
<dbReference type="Pfam" id="PF02558">
    <property type="entry name" value="ApbA"/>
    <property type="match status" value="1"/>
</dbReference>
<proteinExistence type="inferred from homology"/>
<dbReference type="InterPro" id="IPR008927">
    <property type="entry name" value="6-PGluconate_DH-like_C_sf"/>
</dbReference>
<dbReference type="PANTHER" id="PTHR21708:SF26">
    <property type="entry name" value="2-DEHYDROPANTOATE 2-REDUCTASE"/>
    <property type="match status" value="1"/>
</dbReference>
<dbReference type="RefSeq" id="WP_349143474.1">
    <property type="nucleotide sequence ID" value="NZ_JBBMFC010000001.1"/>
</dbReference>
<comment type="caution">
    <text evidence="7">The sequence shown here is derived from an EMBL/GenBank/DDBJ whole genome shotgun (WGS) entry which is preliminary data.</text>
</comment>
<dbReference type="InterPro" id="IPR036291">
    <property type="entry name" value="NAD(P)-bd_dom_sf"/>
</dbReference>
<comment type="function">
    <text evidence="4">Catalyzes the NADPH-dependent reduction of ketopantoate into pantoic acid.</text>
</comment>
<dbReference type="InterPro" id="IPR013332">
    <property type="entry name" value="KPR_N"/>
</dbReference>
<keyword evidence="4" id="KW-0566">Pantothenate biosynthesis</keyword>
<evidence type="ECO:0000313" key="8">
    <source>
        <dbReference type="Proteomes" id="UP001470288"/>
    </source>
</evidence>
<evidence type="ECO:0000259" key="6">
    <source>
        <dbReference type="Pfam" id="PF08546"/>
    </source>
</evidence>
<dbReference type="Proteomes" id="UP001470288">
    <property type="component" value="Unassembled WGS sequence"/>
</dbReference>
<protein>
    <recommendedName>
        <fullName evidence="4">2-dehydropantoate 2-reductase</fullName>
        <ecNumber evidence="4">1.1.1.169</ecNumber>
    </recommendedName>
    <alternativeName>
        <fullName evidence="4">Ketopantoate reductase</fullName>
    </alternativeName>
</protein>
<name>A0ABV1HWU2_9FIRM</name>
<dbReference type="InterPro" id="IPR013328">
    <property type="entry name" value="6PGD_dom2"/>
</dbReference>
<evidence type="ECO:0000313" key="7">
    <source>
        <dbReference type="EMBL" id="MEQ2577377.1"/>
    </source>
</evidence>
<dbReference type="SUPFAM" id="SSF48179">
    <property type="entry name" value="6-phosphogluconate dehydrogenase C-terminal domain-like"/>
    <property type="match status" value="1"/>
</dbReference>
<evidence type="ECO:0000256" key="1">
    <source>
        <dbReference type="ARBA" id="ARBA00007870"/>
    </source>
</evidence>
<evidence type="ECO:0000256" key="4">
    <source>
        <dbReference type="RuleBase" id="RU362068"/>
    </source>
</evidence>
<dbReference type="NCBIfam" id="TIGR00745">
    <property type="entry name" value="apbA_panE"/>
    <property type="match status" value="1"/>
</dbReference>
<dbReference type="EC" id="1.1.1.169" evidence="4"/>
<dbReference type="InterPro" id="IPR013752">
    <property type="entry name" value="KPA_reductase"/>
</dbReference>
<dbReference type="EMBL" id="JBBMFC010000001">
    <property type="protein sequence ID" value="MEQ2577377.1"/>
    <property type="molecule type" value="Genomic_DNA"/>
</dbReference>
<dbReference type="SUPFAM" id="SSF51735">
    <property type="entry name" value="NAD(P)-binding Rossmann-fold domains"/>
    <property type="match status" value="1"/>
</dbReference>
<evidence type="ECO:0000256" key="2">
    <source>
        <dbReference type="ARBA" id="ARBA00022857"/>
    </source>
</evidence>
<comment type="pathway">
    <text evidence="4">Cofactor biosynthesis; (R)-pantothenate biosynthesis; (R)-pantoate from 3-methyl-2-oxobutanoate: step 2/2.</text>
</comment>
<dbReference type="InterPro" id="IPR051402">
    <property type="entry name" value="KPR-Related"/>
</dbReference>
<dbReference type="InterPro" id="IPR003710">
    <property type="entry name" value="ApbA"/>
</dbReference>